<dbReference type="Proteomes" id="UP000247763">
    <property type="component" value="Chromosome"/>
</dbReference>
<evidence type="ECO:0000313" key="2">
    <source>
        <dbReference type="Proteomes" id="UP000247763"/>
    </source>
</evidence>
<proteinExistence type="predicted"/>
<dbReference type="EMBL" id="CP029479">
    <property type="protein sequence ID" value="AWM76640.1"/>
    <property type="molecule type" value="Genomic_DNA"/>
</dbReference>
<reference evidence="2" key="1">
    <citation type="submission" date="2018-05" db="EMBL/GenBank/DDBJ databases">
        <title>Genome sequencing of Phenylobacterium sp. HYN0004.</title>
        <authorList>
            <person name="Yi H."/>
            <person name="Baek C."/>
        </authorList>
    </citation>
    <scope>NUCLEOTIDE SEQUENCE [LARGE SCALE GENOMIC DNA]</scope>
    <source>
        <strain evidence="2">HYN0004</strain>
    </source>
</reference>
<keyword evidence="2" id="KW-1185">Reference proteome</keyword>
<name>A0A2Z3HTJ1_9CAUL</name>
<evidence type="ECO:0008006" key="3">
    <source>
        <dbReference type="Google" id="ProtNLM"/>
    </source>
</evidence>
<accession>A0A2Z3HTJ1</accession>
<dbReference type="KEGG" id="phb:HYN04_01970"/>
<evidence type="ECO:0000313" key="1">
    <source>
        <dbReference type="EMBL" id="AWM76640.1"/>
    </source>
</evidence>
<gene>
    <name evidence="1" type="ORF">HYN04_01970</name>
</gene>
<dbReference type="RefSeq" id="WP_110449209.1">
    <property type="nucleotide sequence ID" value="NZ_CP029479.1"/>
</dbReference>
<organism evidence="1 2">
    <name type="scientific">Phenylobacterium parvum</name>
    <dbReference type="NCBI Taxonomy" id="2201350"/>
    <lineage>
        <taxon>Bacteria</taxon>
        <taxon>Pseudomonadati</taxon>
        <taxon>Pseudomonadota</taxon>
        <taxon>Alphaproteobacteria</taxon>
        <taxon>Caulobacterales</taxon>
        <taxon>Caulobacteraceae</taxon>
        <taxon>Phenylobacterium</taxon>
    </lineage>
</organism>
<dbReference type="AlphaFoldDB" id="A0A2Z3HTJ1"/>
<dbReference type="OrthoDB" id="270676at2"/>
<sequence length="287" mass="32366">MRILVILAHYFAAEAKPRHASTDGSREADRKAAVEAAIRSWRAHFGPSAMLDVGSRSFHMGPRSEDTVDIVVTTANEKHLMTPEFCTAMGVRVAKHTLDQPRMLGFTAQGLFAAWRNLYDLFVFSEDDLKINDPAFVDKIVWFNRTFGPRRVLMPNRVELNPAGHAPKTYIDGDLAPALAADMKRHVTDEETLYGSPFGREGVFQRARNPHSGFYALTRDQLSYWMSQPHWLDRDCSFVSPLESAATLGIAKTFSIYKPFGASSGFLEIEHLDDRFSTMKLPVRDRL</sequence>
<protein>
    <recommendedName>
        <fullName evidence="3">Calcium-binding protein</fullName>
    </recommendedName>
</protein>